<evidence type="ECO:0000313" key="1">
    <source>
        <dbReference type="EMBL" id="GBG39157.1"/>
    </source>
</evidence>
<accession>A0ABQ0NQS4</accession>
<comment type="caution">
    <text evidence="1">The sequence shown here is derived from an EMBL/GenBank/DDBJ whole genome shotgun (WGS) entry which is preliminary data.</text>
</comment>
<proteinExistence type="predicted"/>
<keyword evidence="2" id="KW-1185">Reference proteome</keyword>
<dbReference type="EMBL" id="BFCH01000018">
    <property type="protein sequence ID" value="GBG39157.1"/>
    <property type="molecule type" value="Genomic_DNA"/>
</dbReference>
<reference evidence="2" key="1">
    <citation type="submission" date="2018-04" db="EMBL/GenBank/DDBJ databases">
        <title>Draft genome sequence of Mycobacterium montefiorense isolated from Japanese black salamander.</title>
        <authorList>
            <person name="Fukano H."/>
            <person name="Yoshida M."/>
            <person name="Shimizu A."/>
            <person name="Iwao H."/>
            <person name="Kurata O."/>
            <person name="Katayama Y."/>
            <person name="Omatsu T."/>
            <person name="Mizutani T."/>
            <person name="Wada S."/>
            <person name="Hoshino Y."/>
        </authorList>
    </citation>
    <scope>NUCLEOTIDE SEQUENCE [LARGE SCALE GENOMIC DNA]</scope>
    <source>
        <strain evidence="2">BS</strain>
    </source>
</reference>
<gene>
    <name evidence="1" type="ORF">MmonteBS_35290</name>
</gene>
<organism evidence="1 2">
    <name type="scientific">Mycobacterium montefiorense</name>
    <dbReference type="NCBI Taxonomy" id="154654"/>
    <lineage>
        <taxon>Bacteria</taxon>
        <taxon>Bacillati</taxon>
        <taxon>Actinomycetota</taxon>
        <taxon>Actinomycetes</taxon>
        <taxon>Mycobacteriales</taxon>
        <taxon>Mycobacteriaceae</taxon>
        <taxon>Mycobacterium</taxon>
        <taxon>Mycobacterium simiae complex</taxon>
    </lineage>
</organism>
<name>A0ABQ0NQS4_9MYCO</name>
<dbReference type="Proteomes" id="UP000245060">
    <property type="component" value="Unassembled WGS sequence"/>
</dbReference>
<sequence>MKPPICEIEPVDDSWTFERMIEVMAGLAPILKANAKFMGSVTRRHPFMLFEAEVFKKVPDSAECSFADIDRAYLLGFDQRYRNSVPKRNLQIRRCHPSRSAATYNYYSLQHTTSP</sequence>
<evidence type="ECO:0000313" key="2">
    <source>
        <dbReference type="Proteomes" id="UP000245060"/>
    </source>
</evidence>
<protein>
    <submittedName>
        <fullName evidence="1">Uncharacterized protein</fullName>
    </submittedName>
</protein>